<dbReference type="WBParaSite" id="L893_g29102.t1">
    <property type="protein sequence ID" value="L893_g29102.t1"/>
    <property type="gene ID" value="L893_g29102"/>
</dbReference>
<protein>
    <submittedName>
        <fullName evidence="2">Uncharacterized protein</fullName>
    </submittedName>
</protein>
<evidence type="ECO:0000313" key="2">
    <source>
        <dbReference type="WBParaSite" id="L893_g29102.t1"/>
    </source>
</evidence>
<keyword evidence="1" id="KW-1185">Reference proteome</keyword>
<reference evidence="2" key="1">
    <citation type="submission" date="2016-11" db="UniProtKB">
        <authorList>
            <consortium name="WormBaseParasite"/>
        </authorList>
    </citation>
    <scope>IDENTIFICATION</scope>
</reference>
<organism evidence="1 2">
    <name type="scientific">Steinernema glaseri</name>
    <dbReference type="NCBI Taxonomy" id="37863"/>
    <lineage>
        <taxon>Eukaryota</taxon>
        <taxon>Metazoa</taxon>
        <taxon>Ecdysozoa</taxon>
        <taxon>Nematoda</taxon>
        <taxon>Chromadorea</taxon>
        <taxon>Rhabditida</taxon>
        <taxon>Tylenchina</taxon>
        <taxon>Panagrolaimomorpha</taxon>
        <taxon>Strongyloidoidea</taxon>
        <taxon>Steinernematidae</taxon>
        <taxon>Steinernema</taxon>
    </lineage>
</organism>
<sequence length="81" mass="8684">MQGPGVAVNELVIGINGAQDVPAARSCCVHWLAPNGLRLLDGKWRRNVVGRDCFCTRIFGSSMIGLRGTEEQSILSGFGHS</sequence>
<proteinExistence type="predicted"/>
<accession>A0A1I7ZSH5</accession>
<name>A0A1I7ZSH5_9BILA</name>
<evidence type="ECO:0000313" key="1">
    <source>
        <dbReference type="Proteomes" id="UP000095287"/>
    </source>
</evidence>
<dbReference type="AlphaFoldDB" id="A0A1I7ZSH5"/>
<dbReference type="Proteomes" id="UP000095287">
    <property type="component" value="Unplaced"/>
</dbReference>